<reference evidence="2 3" key="1">
    <citation type="submission" date="2020-08" db="EMBL/GenBank/DDBJ databases">
        <title>Genomic Encyclopedia of Type Strains, Phase IV (KMG-IV): sequencing the most valuable type-strain genomes for metagenomic binning, comparative biology and taxonomic classification.</title>
        <authorList>
            <person name="Goeker M."/>
        </authorList>
    </citation>
    <scope>NUCLEOTIDE SEQUENCE [LARGE SCALE GENOMIC DNA]</scope>
    <source>
        <strain evidence="2 3">DSM 26287</strain>
    </source>
</reference>
<keyword evidence="1" id="KW-0732">Signal</keyword>
<dbReference type="RefSeq" id="WP_184423454.1">
    <property type="nucleotide sequence ID" value="NZ_AP027362.1"/>
</dbReference>
<evidence type="ECO:0000256" key="1">
    <source>
        <dbReference type="SAM" id="SignalP"/>
    </source>
</evidence>
<dbReference type="AlphaFoldDB" id="A0A7X0NFW1"/>
<organism evidence="2 3">
    <name type="scientific">Thalassotalea piscium</name>
    <dbReference type="NCBI Taxonomy" id="1230533"/>
    <lineage>
        <taxon>Bacteria</taxon>
        <taxon>Pseudomonadati</taxon>
        <taxon>Pseudomonadota</taxon>
        <taxon>Gammaproteobacteria</taxon>
        <taxon>Alteromonadales</taxon>
        <taxon>Colwelliaceae</taxon>
        <taxon>Thalassotalea</taxon>
    </lineage>
</organism>
<name>A0A7X0NFW1_9GAMM</name>
<comment type="caution">
    <text evidence="2">The sequence shown here is derived from an EMBL/GenBank/DDBJ whole genome shotgun (WGS) entry which is preliminary data.</text>
</comment>
<dbReference type="EMBL" id="JACHHU010000006">
    <property type="protein sequence ID" value="MBB6542630.1"/>
    <property type="molecule type" value="Genomic_DNA"/>
</dbReference>
<proteinExistence type="predicted"/>
<evidence type="ECO:0000313" key="3">
    <source>
        <dbReference type="Proteomes" id="UP000537141"/>
    </source>
</evidence>
<sequence length="105" mass="11979">MKFYKLLLIAFTTFSIQAFADTDGSIDVSTIMTKEEFLTYKDVGEFIDHSPKVTIEVKPEVSDINQYGAGVIKTLTGSDCNRDGVMDDNKTCNAVYYRLWLKYQR</sequence>
<feature type="chain" id="PRO_5030887675" evidence="1">
    <location>
        <begin position="21"/>
        <end position="105"/>
    </location>
</feature>
<gene>
    <name evidence="2" type="ORF">HNQ55_001129</name>
</gene>
<dbReference type="Proteomes" id="UP000537141">
    <property type="component" value="Unassembled WGS sequence"/>
</dbReference>
<accession>A0A7X0NFW1</accession>
<evidence type="ECO:0000313" key="2">
    <source>
        <dbReference type="EMBL" id="MBB6542630.1"/>
    </source>
</evidence>
<protein>
    <submittedName>
        <fullName evidence="2">Uncharacterized protein</fullName>
    </submittedName>
</protein>
<feature type="signal peptide" evidence="1">
    <location>
        <begin position="1"/>
        <end position="20"/>
    </location>
</feature>
<keyword evidence="3" id="KW-1185">Reference proteome</keyword>